<evidence type="ECO:0000313" key="7">
    <source>
        <dbReference type="Proteomes" id="UP000027987"/>
    </source>
</evidence>
<dbReference type="PROSITE" id="PS51257">
    <property type="entry name" value="PROKAR_LIPOPROTEIN"/>
    <property type="match status" value="1"/>
</dbReference>
<dbReference type="KEGG" id="dja:HY57_17025"/>
<dbReference type="Proteomes" id="UP000027987">
    <property type="component" value="Chromosome"/>
</dbReference>
<dbReference type="InterPro" id="IPR008929">
    <property type="entry name" value="Chondroitin_lyas"/>
</dbReference>
<dbReference type="Gene3D" id="1.50.10.100">
    <property type="entry name" value="Chondroitin AC/alginate lyase"/>
    <property type="match status" value="1"/>
</dbReference>
<dbReference type="STRING" id="1217721.HY57_17025"/>
<evidence type="ECO:0000259" key="5">
    <source>
        <dbReference type="Pfam" id="PF05426"/>
    </source>
</evidence>
<dbReference type="GO" id="GO:0042597">
    <property type="term" value="C:periplasmic space"/>
    <property type="evidence" value="ECO:0007669"/>
    <property type="project" value="InterPro"/>
</dbReference>
<feature type="domain" description="Alginate lyase" evidence="5">
    <location>
        <begin position="103"/>
        <end position="314"/>
    </location>
</feature>
<keyword evidence="2" id="KW-0456">Lyase</keyword>
<dbReference type="AlphaFoldDB" id="A0A075K9D5"/>
<name>A0A075K9D5_9GAMM</name>
<sequence length="368" mass="40337">MIDKHPGRALCAVITAVTMMLAGCASDAVHPGGSSTPEATPASLGSAGWPEVGDMEAWRATPARWQSLRTTCDRHIGYEPHPVSDFSPPPHYVDREGEQRIVKPFTDDGDVAYREALCFAASGDRRYAEVAERILDAWAAGVQRIGQGQGVADVNFMFPRYALAATMVRADSQWNDAKFRAFVRQRVLPLSTASRNNNFGNWGVFLEASSAAYLQDRGLMQRAAKRWQSLMLSQVAQDGSMPAEICRSNTSDYCGGADKGVNGLSYTHYTLFPTTMAAEIFRNAGIDVYAGNAGHQLSLAYARAAQWTLHPETFPYYASNNGHLNGVRNAAYFRILQRRMPNDDGRAVIAQGHLGMDGFEIESLYAQP</sequence>
<gene>
    <name evidence="6" type="ORF">HY57_17025</name>
</gene>
<dbReference type="EMBL" id="CP008884">
    <property type="protein sequence ID" value="AIF48823.1"/>
    <property type="molecule type" value="Genomic_DNA"/>
</dbReference>
<organism evidence="6 7">
    <name type="scientific">Dyella japonica A8</name>
    <dbReference type="NCBI Taxonomy" id="1217721"/>
    <lineage>
        <taxon>Bacteria</taxon>
        <taxon>Pseudomonadati</taxon>
        <taxon>Pseudomonadota</taxon>
        <taxon>Gammaproteobacteria</taxon>
        <taxon>Lysobacterales</taxon>
        <taxon>Rhodanobacteraceae</taxon>
        <taxon>Dyella</taxon>
    </lineage>
</organism>
<evidence type="ECO:0000256" key="2">
    <source>
        <dbReference type="ARBA" id="ARBA00023239"/>
    </source>
</evidence>
<keyword evidence="1 4" id="KW-0732">Signal</keyword>
<dbReference type="PATRIC" id="fig|1217721.7.peg.3496"/>
<accession>A0A075K9D5</accession>
<keyword evidence="7" id="KW-1185">Reference proteome</keyword>
<feature type="signal peptide" evidence="4">
    <location>
        <begin position="1"/>
        <end position="27"/>
    </location>
</feature>
<evidence type="ECO:0000256" key="3">
    <source>
        <dbReference type="SAM" id="MobiDB-lite"/>
    </source>
</evidence>
<reference evidence="6 7" key="1">
    <citation type="submission" date="2014-07" db="EMBL/GenBank/DDBJ databases">
        <title>Complete Genome Sequence of Dyella japonica Strain A8 Isolated from Malaysian Tropical Soil.</title>
        <authorList>
            <person name="Hui R.K.H."/>
            <person name="Chen J.-W."/>
            <person name="Chan K.-G."/>
            <person name="Leung F.C.C."/>
        </authorList>
    </citation>
    <scope>NUCLEOTIDE SEQUENCE [LARGE SCALE GENOMIC DNA]</scope>
    <source>
        <strain evidence="6 7">A8</strain>
    </source>
</reference>
<protein>
    <recommendedName>
        <fullName evidence="5">Alginate lyase domain-containing protein</fullName>
    </recommendedName>
</protein>
<dbReference type="SUPFAM" id="SSF48230">
    <property type="entry name" value="Chondroitin AC/alginate lyase"/>
    <property type="match status" value="1"/>
</dbReference>
<dbReference type="GO" id="GO:0016829">
    <property type="term" value="F:lyase activity"/>
    <property type="evidence" value="ECO:0007669"/>
    <property type="project" value="UniProtKB-KW"/>
</dbReference>
<evidence type="ECO:0000256" key="1">
    <source>
        <dbReference type="ARBA" id="ARBA00022729"/>
    </source>
</evidence>
<feature type="region of interest" description="Disordered" evidence="3">
    <location>
        <begin position="29"/>
        <end position="48"/>
    </location>
</feature>
<dbReference type="InterPro" id="IPR008397">
    <property type="entry name" value="Alginate_lyase_dom"/>
</dbReference>
<feature type="chain" id="PRO_5001706868" description="Alginate lyase domain-containing protein" evidence="4">
    <location>
        <begin position="28"/>
        <end position="368"/>
    </location>
</feature>
<dbReference type="HOGENOM" id="CLU_751706_0_0_6"/>
<dbReference type="Pfam" id="PF05426">
    <property type="entry name" value="Alginate_lyase"/>
    <property type="match status" value="1"/>
</dbReference>
<evidence type="ECO:0000256" key="4">
    <source>
        <dbReference type="SAM" id="SignalP"/>
    </source>
</evidence>
<proteinExistence type="predicted"/>
<evidence type="ECO:0000313" key="6">
    <source>
        <dbReference type="EMBL" id="AIF48823.1"/>
    </source>
</evidence>